<keyword evidence="3 11" id="KW-0819">tRNA processing</keyword>
<feature type="binding site" evidence="11">
    <location>
        <position position="154"/>
    </location>
    <ligand>
        <name>ATP</name>
        <dbReference type="ChEBI" id="CHEBI:30616"/>
    </ligand>
</feature>
<feature type="binding site" evidence="11">
    <location>
        <position position="30"/>
    </location>
    <ligand>
        <name>ATP</name>
        <dbReference type="ChEBI" id="CHEBI:30616"/>
    </ligand>
</feature>
<dbReference type="SUPFAM" id="SSF81301">
    <property type="entry name" value="Nucleotidyltransferase"/>
    <property type="match status" value="1"/>
</dbReference>
<comment type="subunit">
    <text evidence="11">Homodimer.</text>
</comment>
<keyword evidence="2 11" id="KW-0808">Transferase</keyword>
<keyword evidence="16" id="KW-1185">Reference proteome</keyword>
<feature type="binding site" evidence="11">
    <location>
        <position position="163"/>
    </location>
    <ligand>
        <name>ATP</name>
        <dbReference type="ChEBI" id="CHEBI:30616"/>
    </ligand>
</feature>
<dbReference type="InterPro" id="IPR032828">
    <property type="entry name" value="PolyA_RNA-bd"/>
</dbReference>
<evidence type="ECO:0000313" key="16">
    <source>
        <dbReference type="Proteomes" id="UP000480185"/>
    </source>
</evidence>
<gene>
    <name evidence="11" type="primary">cca</name>
    <name evidence="15" type="ORF">GH754_08565</name>
</gene>
<dbReference type="CDD" id="cd05398">
    <property type="entry name" value="NT_ClassII-CCAase"/>
    <property type="match status" value="1"/>
</dbReference>
<dbReference type="HAMAP" id="MF_01263">
    <property type="entry name" value="CCA_bact_type3"/>
    <property type="match status" value="1"/>
</dbReference>
<dbReference type="InterPro" id="IPR023068">
    <property type="entry name" value="CCA-adding_enz_firmicutes"/>
</dbReference>
<evidence type="ECO:0000256" key="6">
    <source>
        <dbReference type="ARBA" id="ARBA00022741"/>
    </source>
</evidence>
<dbReference type="PANTHER" id="PTHR46173:SF1">
    <property type="entry name" value="CCA TRNA NUCLEOTIDYLTRANSFERASE 1, MITOCHONDRIAL"/>
    <property type="match status" value="1"/>
</dbReference>
<organism evidence="15 16">
    <name type="scientific">Salinibacillus xinjiangensis</name>
    <dbReference type="NCBI Taxonomy" id="1229268"/>
    <lineage>
        <taxon>Bacteria</taxon>
        <taxon>Bacillati</taxon>
        <taxon>Bacillota</taxon>
        <taxon>Bacilli</taxon>
        <taxon>Bacillales</taxon>
        <taxon>Bacillaceae</taxon>
        <taxon>Salinibacillus</taxon>
    </lineage>
</organism>
<dbReference type="InterPro" id="IPR043519">
    <property type="entry name" value="NT_sf"/>
</dbReference>
<dbReference type="RefSeq" id="WP_153728305.1">
    <property type="nucleotide sequence ID" value="NZ_WJNH01000005.1"/>
</dbReference>
<keyword evidence="10 11" id="KW-0694">RNA-binding</keyword>
<feature type="binding site" evidence="11">
    <location>
        <position position="42"/>
    </location>
    <ligand>
        <name>Mg(2+)</name>
        <dbReference type="ChEBI" id="CHEBI:18420"/>
    </ligand>
</feature>
<evidence type="ECO:0000313" key="15">
    <source>
        <dbReference type="EMBL" id="MRG86380.1"/>
    </source>
</evidence>
<dbReference type="Gene3D" id="1.10.110.30">
    <property type="match status" value="1"/>
</dbReference>
<dbReference type="GO" id="GO:0000287">
    <property type="term" value="F:magnesium ion binding"/>
    <property type="evidence" value="ECO:0007669"/>
    <property type="project" value="UniProtKB-UniRule"/>
</dbReference>
<dbReference type="EC" id="2.7.7.72" evidence="11"/>
<dbReference type="GO" id="GO:0001680">
    <property type="term" value="P:tRNA 3'-terminal CCA addition"/>
    <property type="evidence" value="ECO:0007669"/>
    <property type="project" value="UniProtKB-UniRule"/>
</dbReference>
<dbReference type="OrthoDB" id="9805698at2"/>
<keyword evidence="8 11" id="KW-0067">ATP-binding</keyword>
<keyword evidence="4 11" id="KW-0548">Nucleotidyltransferase</keyword>
<dbReference type="GO" id="GO:0005524">
    <property type="term" value="F:ATP binding"/>
    <property type="evidence" value="ECO:0007669"/>
    <property type="project" value="UniProtKB-UniRule"/>
</dbReference>
<evidence type="ECO:0000256" key="3">
    <source>
        <dbReference type="ARBA" id="ARBA00022694"/>
    </source>
</evidence>
<dbReference type="GO" id="GO:0004810">
    <property type="term" value="F:CCA tRNA nucleotidyltransferase activity"/>
    <property type="evidence" value="ECO:0007669"/>
    <property type="project" value="UniProtKB-UniRule"/>
</dbReference>
<dbReference type="PANTHER" id="PTHR46173">
    <property type="entry name" value="CCA TRNA NUCLEOTIDYLTRANSFERASE 1, MITOCHONDRIAL"/>
    <property type="match status" value="1"/>
</dbReference>
<evidence type="ECO:0000256" key="5">
    <source>
        <dbReference type="ARBA" id="ARBA00022723"/>
    </source>
</evidence>
<dbReference type="GO" id="GO:0042245">
    <property type="term" value="P:RNA repair"/>
    <property type="evidence" value="ECO:0007669"/>
    <property type="project" value="UniProtKB-KW"/>
</dbReference>
<evidence type="ECO:0000256" key="11">
    <source>
        <dbReference type="HAMAP-Rule" id="MF_01263"/>
    </source>
</evidence>
<evidence type="ECO:0000256" key="9">
    <source>
        <dbReference type="ARBA" id="ARBA00022842"/>
    </source>
</evidence>
<dbReference type="Gene3D" id="1.10.246.80">
    <property type="match status" value="1"/>
</dbReference>
<dbReference type="AlphaFoldDB" id="A0A6G1X670"/>
<comment type="catalytic activity">
    <reaction evidence="11">
        <text>a tRNA precursor + 2 CTP + ATP = a tRNA with a 3' CCA end + 3 diphosphate</text>
        <dbReference type="Rhea" id="RHEA:14433"/>
        <dbReference type="Rhea" id="RHEA-COMP:10465"/>
        <dbReference type="Rhea" id="RHEA-COMP:10468"/>
        <dbReference type="ChEBI" id="CHEBI:30616"/>
        <dbReference type="ChEBI" id="CHEBI:33019"/>
        <dbReference type="ChEBI" id="CHEBI:37563"/>
        <dbReference type="ChEBI" id="CHEBI:74896"/>
        <dbReference type="ChEBI" id="CHEBI:83071"/>
        <dbReference type="EC" id="2.7.7.72"/>
    </reaction>
</comment>
<dbReference type="Pfam" id="PF12627">
    <property type="entry name" value="PolyA_pol_RNAbd"/>
    <property type="match status" value="1"/>
</dbReference>
<keyword evidence="7 11" id="KW-0692">RNA repair</keyword>
<dbReference type="EMBL" id="WJNH01000005">
    <property type="protein sequence ID" value="MRG86380.1"/>
    <property type="molecule type" value="Genomic_DNA"/>
</dbReference>
<comment type="catalytic activity">
    <reaction evidence="11">
        <text>a tRNA with a 3' CCA end + 2 CTP + ATP = a tRNA with a 3' CCACCA end + 3 diphosphate</text>
        <dbReference type="Rhea" id="RHEA:76235"/>
        <dbReference type="Rhea" id="RHEA-COMP:10468"/>
        <dbReference type="Rhea" id="RHEA-COMP:18655"/>
        <dbReference type="ChEBI" id="CHEBI:30616"/>
        <dbReference type="ChEBI" id="CHEBI:33019"/>
        <dbReference type="ChEBI" id="CHEBI:37563"/>
        <dbReference type="ChEBI" id="CHEBI:83071"/>
        <dbReference type="ChEBI" id="CHEBI:195187"/>
    </reaction>
</comment>
<feature type="binding site" evidence="11">
    <location>
        <position position="154"/>
    </location>
    <ligand>
        <name>CTP</name>
        <dbReference type="ChEBI" id="CHEBI:37563"/>
    </ligand>
</feature>
<feature type="binding site" evidence="11">
    <location>
        <position position="111"/>
    </location>
    <ligand>
        <name>ATP</name>
        <dbReference type="ChEBI" id="CHEBI:30616"/>
    </ligand>
</feature>
<dbReference type="Gene3D" id="1.20.58.560">
    <property type="match status" value="1"/>
</dbReference>
<comment type="function">
    <text evidence="11">Catalyzes the addition and repair of the essential 3'-terminal CCA sequence in tRNAs without using a nucleic acid template. Adds these three nucleotides in the order of C, C, and A to the tRNA nucleotide-73, using CTP and ATP as substrates and producing inorganic pyrophosphate. tRNA 3'-terminal CCA addition is required both for tRNA processing and repair. Also involved in tRNA surveillance by mediating tandem CCA addition to generate a CCACCA at the 3' terminus of unstable tRNAs. While stable tRNAs receive only 3'-terminal CCA, unstable tRNAs are marked with CCACCA and rapidly degraded.</text>
</comment>
<comment type="miscellaneous">
    <text evidence="11">A single active site specifically recognizes both ATP and CTP and is responsible for their addition.</text>
</comment>
<sequence length="402" mass="46856">MNPLFKEAIPILEHLEYHGYEAYFVGGAVRDELLNRSISDIDIATSAPPEEVVKLFEKTVPVGIEHGTVLVRHKQKSFEVTTYRIESGYEDYRHPDKVDFVKDLHLDLSRRDFTINAMAMNKNGDIIDPFHGQSDLKSNTIKTVNEAAGRFQEDPLRMMRALRFVSQLGFSLEERTKEAIMEYGYLLEKIAVERLAIEMEKLWLGKHIQQAHQHLVHTDIYRFLPCFNKDHDLVHKSQLHVKTPFSSLSEAITCMHLFNESFTIDYWCKEWKLSNAVKKDSLQLLQAFQAYMQYKELRPDILYQLQPQLLQPFAHLTTILIGEHVISEADLQMQYDHLPIKSRNDLAINGNDILKLKPEERPGPWIQELIKSLESKVLFGTVKNNKEELQEWVRAWNRQEKG</sequence>
<evidence type="ECO:0000256" key="10">
    <source>
        <dbReference type="ARBA" id="ARBA00022884"/>
    </source>
</evidence>
<protein>
    <recommendedName>
        <fullName evidence="11">CCA-adding enzyme</fullName>
        <ecNumber evidence="11">2.7.7.72</ecNumber>
    </recommendedName>
    <alternativeName>
        <fullName evidence="11">CCA tRNA nucleotidyltransferase</fullName>
    </alternativeName>
    <alternativeName>
        <fullName evidence="11">tRNA CCA-pyrophosphorylase</fullName>
    </alternativeName>
    <alternativeName>
        <fullName evidence="11">tRNA adenylyl-/cytidylyl- transferase</fullName>
    </alternativeName>
    <alternativeName>
        <fullName evidence="11">tRNA nucleotidyltransferase</fullName>
    </alternativeName>
    <alternativeName>
        <fullName evidence="11">tRNA-NT</fullName>
    </alternativeName>
</protein>
<comment type="cofactor">
    <cofactor evidence="1 11">
        <name>Mg(2+)</name>
        <dbReference type="ChEBI" id="CHEBI:18420"/>
    </cofactor>
</comment>
<dbReference type="NCBIfam" id="NF009814">
    <property type="entry name" value="PRK13299.1"/>
    <property type="match status" value="1"/>
</dbReference>
<feature type="binding site" evidence="11">
    <location>
        <position position="157"/>
    </location>
    <ligand>
        <name>ATP</name>
        <dbReference type="ChEBI" id="CHEBI:30616"/>
    </ligand>
</feature>
<dbReference type="Gene3D" id="3.30.460.10">
    <property type="entry name" value="Beta Polymerase, domain 2"/>
    <property type="match status" value="1"/>
</dbReference>
<dbReference type="GO" id="GO:0000049">
    <property type="term" value="F:tRNA binding"/>
    <property type="evidence" value="ECO:0007669"/>
    <property type="project" value="UniProtKB-UniRule"/>
</dbReference>
<dbReference type="Proteomes" id="UP000480185">
    <property type="component" value="Unassembled WGS sequence"/>
</dbReference>
<proteinExistence type="inferred from homology"/>
<feature type="binding site" evidence="11">
    <location>
        <position position="111"/>
    </location>
    <ligand>
        <name>CTP</name>
        <dbReference type="ChEBI" id="CHEBI:37563"/>
    </ligand>
</feature>
<evidence type="ECO:0000259" key="14">
    <source>
        <dbReference type="Pfam" id="PF13735"/>
    </source>
</evidence>
<feature type="binding site" evidence="11">
    <location>
        <position position="27"/>
    </location>
    <ligand>
        <name>CTP</name>
        <dbReference type="ChEBI" id="CHEBI:37563"/>
    </ligand>
</feature>
<dbReference type="SUPFAM" id="SSF81891">
    <property type="entry name" value="Poly A polymerase C-terminal region-like"/>
    <property type="match status" value="1"/>
</dbReference>
<evidence type="ECO:0000256" key="7">
    <source>
        <dbReference type="ARBA" id="ARBA00022800"/>
    </source>
</evidence>
<feature type="domain" description="Poly A polymerase head" evidence="12">
    <location>
        <begin position="22"/>
        <end position="141"/>
    </location>
</feature>
<feature type="binding site" evidence="11">
    <location>
        <position position="163"/>
    </location>
    <ligand>
        <name>CTP</name>
        <dbReference type="ChEBI" id="CHEBI:37563"/>
    </ligand>
</feature>
<reference evidence="15 16" key="1">
    <citation type="submission" date="2019-11" db="EMBL/GenBank/DDBJ databases">
        <authorList>
            <person name="Li J."/>
        </authorList>
    </citation>
    <scope>NUCLEOTIDE SEQUENCE [LARGE SCALE GENOMIC DNA]</scope>
    <source>
        <strain evidence="15 16">J4</strain>
    </source>
</reference>
<keyword evidence="9 11" id="KW-0460">Magnesium</keyword>
<feature type="binding site" evidence="11">
    <location>
        <position position="30"/>
    </location>
    <ligand>
        <name>CTP</name>
        <dbReference type="ChEBI" id="CHEBI:37563"/>
    </ligand>
</feature>
<accession>A0A6G1X670</accession>
<feature type="domain" description="tRNA nucleotidyltransferase/poly(A) polymerase RNA and SrmB- binding" evidence="13">
    <location>
        <begin position="169"/>
        <end position="227"/>
    </location>
</feature>
<comment type="similarity">
    <text evidence="11">Belongs to the tRNA nucleotidyltransferase/poly(A) polymerase family. Bacterial CCA-adding enzyme type 3 subfamily.</text>
</comment>
<evidence type="ECO:0000259" key="12">
    <source>
        <dbReference type="Pfam" id="PF01743"/>
    </source>
</evidence>
<evidence type="ECO:0000256" key="2">
    <source>
        <dbReference type="ARBA" id="ARBA00022679"/>
    </source>
</evidence>
<feature type="binding site" evidence="11">
    <location>
        <position position="27"/>
    </location>
    <ligand>
        <name>ATP</name>
        <dbReference type="ChEBI" id="CHEBI:30616"/>
    </ligand>
</feature>
<evidence type="ECO:0000259" key="13">
    <source>
        <dbReference type="Pfam" id="PF12627"/>
    </source>
</evidence>
<evidence type="ECO:0000256" key="8">
    <source>
        <dbReference type="ARBA" id="ARBA00022840"/>
    </source>
</evidence>
<keyword evidence="5 11" id="KW-0479">Metal-binding</keyword>
<feature type="binding site" evidence="11">
    <location>
        <position position="157"/>
    </location>
    <ligand>
        <name>CTP</name>
        <dbReference type="ChEBI" id="CHEBI:37563"/>
    </ligand>
</feature>
<feature type="domain" description="CCA-adding enzyme C-terminal" evidence="14">
    <location>
        <begin position="263"/>
        <end position="393"/>
    </location>
</feature>
<dbReference type="InterPro" id="IPR032810">
    <property type="entry name" value="CCA-adding_enz_C"/>
</dbReference>
<dbReference type="InterPro" id="IPR050264">
    <property type="entry name" value="Bact_CCA-adding_enz_type3_sf"/>
</dbReference>
<evidence type="ECO:0000256" key="1">
    <source>
        <dbReference type="ARBA" id="ARBA00001946"/>
    </source>
</evidence>
<comment type="caution">
    <text evidence="15">The sequence shown here is derived from an EMBL/GenBank/DDBJ whole genome shotgun (WGS) entry which is preliminary data.</text>
</comment>
<dbReference type="Pfam" id="PF13735">
    <property type="entry name" value="tRNA_NucTran2_2"/>
    <property type="match status" value="1"/>
</dbReference>
<keyword evidence="6 11" id="KW-0547">Nucleotide-binding</keyword>
<evidence type="ECO:0000256" key="4">
    <source>
        <dbReference type="ARBA" id="ARBA00022695"/>
    </source>
</evidence>
<dbReference type="InterPro" id="IPR002646">
    <property type="entry name" value="PolA_pol_head_dom"/>
</dbReference>
<name>A0A6G1X670_9BACI</name>
<feature type="binding site" evidence="11">
    <location>
        <position position="160"/>
    </location>
    <ligand>
        <name>ATP</name>
        <dbReference type="ChEBI" id="CHEBI:30616"/>
    </ligand>
</feature>
<feature type="binding site" evidence="11">
    <location>
        <position position="160"/>
    </location>
    <ligand>
        <name>CTP</name>
        <dbReference type="ChEBI" id="CHEBI:37563"/>
    </ligand>
</feature>
<feature type="binding site" evidence="11">
    <location>
        <position position="40"/>
    </location>
    <ligand>
        <name>Mg(2+)</name>
        <dbReference type="ChEBI" id="CHEBI:18420"/>
    </ligand>
</feature>
<dbReference type="Pfam" id="PF01743">
    <property type="entry name" value="PolyA_pol"/>
    <property type="match status" value="1"/>
</dbReference>